<dbReference type="InterPro" id="IPR010730">
    <property type="entry name" value="HET"/>
</dbReference>
<organism evidence="2 3">
    <name type="scientific">Hyaloscypha variabilis (strain UAMH 11265 / GT02V1 / F)</name>
    <name type="common">Meliniomyces variabilis</name>
    <dbReference type="NCBI Taxonomy" id="1149755"/>
    <lineage>
        <taxon>Eukaryota</taxon>
        <taxon>Fungi</taxon>
        <taxon>Dikarya</taxon>
        <taxon>Ascomycota</taxon>
        <taxon>Pezizomycotina</taxon>
        <taxon>Leotiomycetes</taxon>
        <taxon>Helotiales</taxon>
        <taxon>Hyaloscyphaceae</taxon>
        <taxon>Hyaloscypha</taxon>
        <taxon>Hyaloscypha variabilis</taxon>
    </lineage>
</organism>
<evidence type="ECO:0000313" key="3">
    <source>
        <dbReference type="Proteomes" id="UP000235786"/>
    </source>
</evidence>
<dbReference type="OrthoDB" id="3557394at2759"/>
<feature type="domain" description="Heterokaryon incompatibility" evidence="1">
    <location>
        <begin position="72"/>
        <end position="169"/>
    </location>
</feature>
<gene>
    <name evidence="2" type="ORF">L207DRAFT_435716</name>
</gene>
<sequence length="175" mass="19807">MDINASLSRLRKVLTFQREPSNFSLAAPADLYRPLNSNNREIRVLRIDSSQQNPLDIRCALENVSLNSGIAYKALSYEWSPPDVGIALGHVFINSQEVSTTPNLRLALKHLESGPFYWIDALCINQSDDEERGHQVRLMTDIYRNAAAVMVWLGLEEGDSKHGMDFLNEVGTFWQ</sequence>
<dbReference type="EMBL" id="KZ613952">
    <property type="protein sequence ID" value="PMD35712.1"/>
    <property type="molecule type" value="Genomic_DNA"/>
</dbReference>
<dbReference type="STRING" id="1149755.A0A2J6RB21"/>
<dbReference type="AlphaFoldDB" id="A0A2J6RB21"/>
<dbReference type="Pfam" id="PF06985">
    <property type="entry name" value="HET"/>
    <property type="match status" value="1"/>
</dbReference>
<dbReference type="PANTHER" id="PTHR24148:SF73">
    <property type="entry name" value="HET DOMAIN PROTEIN (AFU_ORTHOLOGUE AFUA_8G01020)"/>
    <property type="match status" value="1"/>
</dbReference>
<name>A0A2J6RB21_HYAVF</name>
<reference evidence="2 3" key="1">
    <citation type="submission" date="2016-04" db="EMBL/GenBank/DDBJ databases">
        <title>A degradative enzymes factory behind the ericoid mycorrhizal symbiosis.</title>
        <authorList>
            <consortium name="DOE Joint Genome Institute"/>
            <person name="Martino E."/>
            <person name="Morin E."/>
            <person name="Grelet G."/>
            <person name="Kuo A."/>
            <person name="Kohler A."/>
            <person name="Daghino S."/>
            <person name="Barry K."/>
            <person name="Choi C."/>
            <person name="Cichocki N."/>
            <person name="Clum A."/>
            <person name="Copeland A."/>
            <person name="Hainaut M."/>
            <person name="Haridas S."/>
            <person name="Labutti K."/>
            <person name="Lindquist E."/>
            <person name="Lipzen A."/>
            <person name="Khouja H.-R."/>
            <person name="Murat C."/>
            <person name="Ohm R."/>
            <person name="Olson A."/>
            <person name="Spatafora J."/>
            <person name="Veneault-Fourrey C."/>
            <person name="Henrissat B."/>
            <person name="Grigoriev I."/>
            <person name="Martin F."/>
            <person name="Perotto S."/>
        </authorList>
    </citation>
    <scope>NUCLEOTIDE SEQUENCE [LARGE SCALE GENOMIC DNA]</scope>
    <source>
        <strain evidence="2 3">F</strain>
    </source>
</reference>
<keyword evidence="3" id="KW-1185">Reference proteome</keyword>
<dbReference type="Proteomes" id="UP000235786">
    <property type="component" value="Unassembled WGS sequence"/>
</dbReference>
<dbReference type="PANTHER" id="PTHR24148">
    <property type="entry name" value="ANKYRIN REPEAT DOMAIN-CONTAINING PROTEIN 39 HOMOLOG-RELATED"/>
    <property type="match status" value="1"/>
</dbReference>
<accession>A0A2J6RB21</accession>
<dbReference type="InterPro" id="IPR052895">
    <property type="entry name" value="HetReg/Transcr_Mod"/>
</dbReference>
<evidence type="ECO:0000313" key="2">
    <source>
        <dbReference type="EMBL" id="PMD35712.1"/>
    </source>
</evidence>
<protein>
    <recommendedName>
        <fullName evidence="1">Heterokaryon incompatibility domain-containing protein</fullName>
    </recommendedName>
</protein>
<feature type="non-terminal residue" evidence="2">
    <location>
        <position position="175"/>
    </location>
</feature>
<evidence type="ECO:0000259" key="1">
    <source>
        <dbReference type="Pfam" id="PF06985"/>
    </source>
</evidence>
<proteinExistence type="predicted"/>